<sequence length="112" mass="11241">MSGDTFNSYGSGDQVAMNGGSHNIGIVKGGQPLPAQEAVEALRRELDLLRGALAPDAARTVDDNLPVVADGTRPAAQRRAALAALTGAIAALGAAATPVRDLIEGLRGLLGG</sequence>
<name>A0ABW9IG64_STRGJ</name>
<gene>
    <name evidence="1" type="ORF">ACKI1S_11440</name>
</gene>
<evidence type="ECO:0000313" key="2">
    <source>
        <dbReference type="Proteomes" id="UP001631993"/>
    </source>
</evidence>
<organism evidence="1 2">
    <name type="scientific">Streptomyces galilaeus</name>
    <dbReference type="NCBI Taxonomy" id="33899"/>
    <lineage>
        <taxon>Bacteria</taxon>
        <taxon>Bacillati</taxon>
        <taxon>Actinomycetota</taxon>
        <taxon>Actinomycetes</taxon>
        <taxon>Kitasatosporales</taxon>
        <taxon>Streptomycetaceae</taxon>
        <taxon>Streptomyces</taxon>
    </lineage>
</organism>
<evidence type="ECO:0000313" key="1">
    <source>
        <dbReference type="EMBL" id="MFM9646751.1"/>
    </source>
</evidence>
<proteinExistence type="predicted"/>
<dbReference type="RefSeq" id="WP_369278337.1">
    <property type="nucleotide sequence ID" value="NZ_JBJVMW010000014.1"/>
</dbReference>
<protein>
    <recommendedName>
        <fullName evidence="3">DUF4404 family protein</fullName>
    </recommendedName>
</protein>
<keyword evidence="2" id="KW-1185">Reference proteome</keyword>
<evidence type="ECO:0008006" key="3">
    <source>
        <dbReference type="Google" id="ProtNLM"/>
    </source>
</evidence>
<dbReference type="EMBL" id="JBJVNE010000005">
    <property type="protein sequence ID" value="MFM9646751.1"/>
    <property type="molecule type" value="Genomic_DNA"/>
</dbReference>
<accession>A0ABW9IG64</accession>
<reference evidence="1 2" key="1">
    <citation type="submission" date="2024-12" db="EMBL/GenBank/DDBJ databases">
        <title>Forecasting of Potato common scab and diversities of Pathogenic streptomyces spp. in china.</title>
        <authorList>
            <person name="Handique U."/>
            <person name="Wu J."/>
        </authorList>
    </citation>
    <scope>NUCLEOTIDE SEQUENCE [LARGE SCALE GENOMIC DNA]</scope>
    <source>
        <strain evidence="1 2">ZRIMU1585</strain>
    </source>
</reference>
<dbReference type="Proteomes" id="UP001631993">
    <property type="component" value="Unassembled WGS sequence"/>
</dbReference>
<comment type="caution">
    <text evidence="1">The sequence shown here is derived from an EMBL/GenBank/DDBJ whole genome shotgun (WGS) entry which is preliminary data.</text>
</comment>